<evidence type="ECO:0000313" key="3">
    <source>
        <dbReference type="Proteomes" id="UP000216020"/>
    </source>
</evidence>
<feature type="region of interest" description="Disordered" evidence="1">
    <location>
        <begin position="695"/>
        <end position="760"/>
    </location>
</feature>
<organism evidence="2 3">
    <name type="scientific">Bordetella genomosp. 10</name>
    <dbReference type="NCBI Taxonomy" id="1416804"/>
    <lineage>
        <taxon>Bacteria</taxon>
        <taxon>Pseudomonadati</taxon>
        <taxon>Pseudomonadota</taxon>
        <taxon>Betaproteobacteria</taxon>
        <taxon>Burkholderiales</taxon>
        <taxon>Alcaligenaceae</taxon>
        <taxon>Bordetella</taxon>
    </lineage>
</organism>
<evidence type="ECO:0000313" key="2">
    <source>
        <dbReference type="EMBL" id="OZI37640.1"/>
    </source>
</evidence>
<dbReference type="OrthoDB" id="8680655at2"/>
<protein>
    <submittedName>
        <fullName evidence="2">Uncharacterized protein</fullName>
    </submittedName>
</protein>
<reference evidence="3" key="1">
    <citation type="submission" date="2017-05" db="EMBL/GenBank/DDBJ databases">
        <title>Complete and WGS of Bordetella genogroups.</title>
        <authorList>
            <person name="Spilker T."/>
            <person name="Lipuma J."/>
        </authorList>
    </citation>
    <scope>NUCLEOTIDE SEQUENCE [LARGE SCALE GENOMIC DNA]</scope>
    <source>
        <strain evidence="3">AU16122</strain>
    </source>
</reference>
<gene>
    <name evidence="2" type="ORF">CAL29_04390</name>
</gene>
<dbReference type="EMBL" id="NEVM01000001">
    <property type="protein sequence ID" value="OZI37640.1"/>
    <property type="molecule type" value="Genomic_DNA"/>
</dbReference>
<dbReference type="Proteomes" id="UP000216020">
    <property type="component" value="Unassembled WGS sequence"/>
</dbReference>
<dbReference type="RefSeq" id="WP_094851742.1">
    <property type="nucleotide sequence ID" value="NZ_NEVM01000001.1"/>
</dbReference>
<name>A0A261SLK0_9BORD</name>
<sequence length="1081" mass="112814">MIEGANRFWAAGSVAVEAPAGPAAAPAFVAAPGTPPRAGKGGASRWRWLPALLGGRPWALLFALSKKVARARRGGDADGGTGYCKAAAAARAAAAFRAWKAEGPRTFDTLYGSDGSLRRDVVTVLWQRIEQLLPAPLDAPGPVAAGAAVAKKMPATTPATTPAPATATTAEAMTPVPDDGAMTAAELHALAGKLKRAEDMLGTQDGVALRAVRTLREQVRGARASLGRPLMVAAAARQADACAQAGAASARHLGMDISIPGLPLSATVSPRIGATYASGLEVGDDLGINESRTFEARLGVVGRIKAFFLNLDLGLAGRHARSVGRSYRDRDHLLEAPDSRAYRAARHVAGLEDLADSMAHPLAHSRSRWGVPKAFSLQDLDRLRQAACADYDAFAKTAAMLGVVVTRPQAEGALHPLSENHRTAVGAGSPSRTVTTGVKLTAGAGFTADIASVAGGTEAAFGSLHAHARAEAGGAKSRTAIRTYVPAWEAFGAQEAERAGEDNTRQRLAHLRDAFLPTLRALHRSHAGPAWAEEIDPAVSRAMPNALRAFDLPRILDAVTIWRPGEPPVSAVDLNSALDALALELDLYCLSMRGAPHDERAREPARAIERAWGIPPEQGAYGYMRALAIAAALIGQHARETRQLPLAAYEALTARLAAPALRHDGALMKRVTGFEDTLPIETWKIEMALGAGVGMSAPGRPKRESSLGEEVAQRQEGTPISAPGRSERESSLGEEVAQRQEGTTMPAPGRPKEGPSIGLPPLGADADIRGSIRGSRVAHFNALKAGDFIDVEVSVGLSARLGLGGAIEPIVEPIAAWAGGQLSDAMGALAEAGLPAGMAGKLKASIGDALKAVSPSIGAGAHLVVAFNYSKPLATAPGPGDEDHAFRPGASAAPGFNLEHVRVLARIDGAQNTETVPLTTIMGEHAIRSVLMRLDNCYRKDGDPARGEREARAYLASRPVRRDLPAMFLNLGKDDGAAIRQVRAFVRVALAQLADAGARRALRACEEDFFNAMRAYATAAAVTPAPSSGDAGIAHPRASSEYATAEQALLALATALTGPAGIYQGKRMEYATTLARLRTGA</sequence>
<keyword evidence="3" id="KW-1185">Reference proteome</keyword>
<comment type="caution">
    <text evidence="2">The sequence shown here is derived from an EMBL/GenBank/DDBJ whole genome shotgun (WGS) entry which is preliminary data.</text>
</comment>
<evidence type="ECO:0000256" key="1">
    <source>
        <dbReference type="SAM" id="MobiDB-lite"/>
    </source>
</evidence>
<dbReference type="AlphaFoldDB" id="A0A261SLK0"/>
<accession>A0A261SLK0</accession>
<proteinExistence type="predicted"/>